<evidence type="ECO:0000259" key="1">
    <source>
        <dbReference type="Pfam" id="PF14973"/>
    </source>
</evidence>
<dbReference type="InterPro" id="IPR039098">
    <property type="entry name" value="TINF2"/>
</dbReference>
<accession>A0AAV7KX79</accession>
<dbReference type="EMBL" id="JANPWB010000016">
    <property type="protein sequence ID" value="KAJ1083543.1"/>
    <property type="molecule type" value="Genomic_DNA"/>
</dbReference>
<name>A0AAV7KX79_PLEWA</name>
<dbReference type="GO" id="GO:0070187">
    <property type="term" value="C:shelterin complex"/>
    <property type="evidence" value="ECO:0007669"/>
    <property type="project" value="InterPro"/>
</dbReference>
<dbReference type="Proteomes" id="UP001066276">
    <property type="component" value="Chromosome 12"/>
</dbReference>
<dbReference type="PANTHER" id="PTHR15512:SF0">
    <property type="entry name" value="TERF1-INTERACTING NUCLEAR FACTOR 2"/>
    <property type="match status" value="1"/>
</dbReference>
<reference evidence="2" key="1">
    <citation type="journal article" date="2022" name="bioRxiv">
        <title>Sequencing and chromosome-scale assembly of the giantPleurodeles waltlgenome.</title>
        <authorList>
            <person name="Brown T."/>
            <person name="Elewa A."/>
            <person name="Iarovenko S."/>
            <person name="Subramanian E."/>
            <person name="Araus A.J."/>
            <person name="Petzold A."/>
            <person name="Susuki M."/>
            <person name="Suzuki K.-i.T."/>
            <person name="Hayashi T."/>
            <person name="Toyoda A."/>
            <person name="Oliveira C."/>
            <person name="Osipova E."/>
            <person name="Leigh N.D."/>
            <person name="Simon A."/>
            <person name="Yun M.H."/>
        </authorList>
    </citation>
    <scope>NUCLEOTIDE SEQUENCE</scope>
    <source>
        <strain evidence="2">20211129_DDA</strain>
        <tissue evidence="2">Liver</tissue>
    </source>
</reference>
<evidence type="ECO:0000313" key="2">
    <source>
        <dbReference type="EMBL" id="KAJ1083543.1"/>
    </source>
</evidence>
<sequence length="167" mass="19401">MRAKVRRGWACGRDSDTIREDNSLNVRLVAAAVWAVVKRRDTEHFGKVLEFLQIVHQQVPDLVFYRHHAKLCAGLKGKLVLDMFEKMRCPLDILKVLDNLFPEVLPDDPFAAPHDLWKVGQCYQEFRNFTFRLIRDDKFRTHYLQNALATFRHVSSADMFGGPTTND</sequence>
<gene>
    <name evidence="2" type="ORF">NDU88_003701</name>
</gene>
<protein>
    <recommendedName>
        <fullName evidence="1">TERF1-interacting nuclear factor 2 N-terminal domain-containing protein</fullName>
    </recommendedName>
</protein>
<dbReference type="GO" id="GO:0016233">
    <property type="term" value="P:telomere capping"/>
    <property type="evidence" value="ECO:0007669"/>
    <property type="project" value="InterPro"/>
</dbReference>
<dbReference type="PANTHER" id="PTHR15512">
    <property type="entry name" value="TERF1-INTERACTING NUCLEAR FACTOR 2"/>
    <property type="match status" value="1"/>
</dbReference>
<evidence type="ECO:0000313" key="3">
    <source>
        <dbReference type="Proteomes" id="UP001066276"/>
    </source>
</evidence>
<dbReference type="InterPro" id="IPR029400">
    <property type="entry name" value="TINF2_N"/>
</dbReference>
<dbReference type="GO" id="GO:0042162">
    <property type="term" value="F:telomeric DNA binding"/>
    <property type="evidence" value="ECO:0007669"/>
    <property type="project" value="TreeGrafter"/>
</dbReference>
<proteinExistence type="predicted"/>
<keyword evidence="3" id="KW-1185">Reference proteome</keyword>
<feature type="domain" description="TERF1-interacting nuclear factor 2 N-terminal" evidence="1">
    <location>
        <begin position="34"/>
        <end position="149"/>
    </location>
</feature>
<comment type="caution">
    <text evidence="2">The sequence shown here is derived from an EMBL/GenBank/DDBJ whole genome shotgun (WGS) entry which is preliminary data.</text>
</comment>
<dbReference type="Pfam" id="PF14973">
    <property type="entry name" value="TINF2_N"/>
    <property type="match status" value="1"/>
</dbReference>
<dbReference type="GO" id="GO:1904356">
    <property type="term" value="P:regulation of telomere maintenance via telomere lengthening"/>
    <property type="evidence" value="ECO:0007669"/>
    <property type="project" value="TreeGrafter"/>
</dbReference>
<organism evidence="2 3">
    <name type="scientific">Pleurodeles waltl</name>
    <name type="common">Iberian ribbed newt</name>
    <dbReference type="NCBI Taxonomy" id="8319"/>
    <lineage>
        <taxon>Eukaryota</taxon>
        <taxon>Metazoa</taxon>
        <taxon>Chordata</taxon>
        <taxon>Craniata</taxon>
        <taxon>Vertebrata</taxon>
        <taxon>Euteleostomi</taxon>
        <taxon>Amphibia</taxon>
        <taxon>Batrachia</taxon>
        <taxon>Caudata</taxon>
        <taxon>Salamandroidea</taxon>
        <taxon>Salamandridae</taxon>
        <taxon>Pleurodelinae</taxon>
        <taxon>Pleurodeles</taxon>
    </lineage>
</organism>
<dbReference type="AlphaFoldDB" id="A0AAV7KX79"/>